<dbReference type="PROSITE" id="PS50994">
    <property type="entry name" value="INTEGRASE"/>
    <property type="match status" value="1"/>
</dbReference>
<name>A0A7E5WVU6_TRINI</name>
<protein>
    <submittedName>
        <fullName evidence="3">Uncharacterized protein LOC113505987</fullName>
    </submittedName>
</protein>
<keyword evidence="2" id="KW-1185">Reference proteome</keyword>
<feature type="domain" description="Integrase catalytic" evidence="1">
    <location>
        <begin position="157"/>
        <end position="355"/>
    </location>
</feature>
<dbReference type="OrthoDB" id="5984724at2759"/>
<dbReference type="Pfam" id="PF18701">
    <property type="entry name" value="DUF5641"/>
    <property type="match status" value="1"/>
</dbReference>
<evidence type="ECO:0000313" key="3">
    <source>
        <dbReference type="RefSeq" id="XP_026744654.1"/>
    </source>
</evidence>
<sequence>MKRDQQKLESEITTEEMQIALDICIRQVQGEEYPEEIGRLKQGQAVKTKSTLNTLNPFIDEQRILRVGGRLRNADVDENLKHPVILGKRNGLVPLLLADAHLKTMHGGINMMMTYLMSKYWIVGCKSLVKQYIQRCLTCVRQRAASRQQMMGDLPEQRVTPARAFSRSGVDFAGPVYVLNSRGRGAKTRKAYICIFICMAVKAIHLELVSDLTADAFIAAFKRFVARRGRCYEIWSDNGTNFVAANKELCAIWKAAEFEFPGQIVNQLATEGTQWHFTPPYSPNFGGLWEAGVKSVKQHLRKILTSNLTFEEFTTVLTQIEACLNSRPLTPIPTDMDVIDDIQVITPGHFLIGEALISVPDRSYETANINLLSRWQHTQRLVQTFWKRWQTEYLTRLNQRPKWLRKTPDFEVGDIVLLRGENMPPSKWPLARIIEKHPGHDTMTRVYTLRCNNKYIKRSVSSLCALPVNNRD</sequence>
<organism evidence="2 3">
    <name type="scientific">Trichoplusia ni</name>
    <name type="common">Cabbage looper</name>
    <dbReference type="NCBI Taxonomy" id="7111"/>
    <lineage>
        <taxon>Eukaryota</taxon>
        <taxon>Metazoa</taxon>
        <taxon>Ecdysozoa</taxon>
        <taxon>Arthropoda</taxon>
        <taxon>Hexapoda</taxon>
        <taxon>Insecta</taxon>
        <taxon>Pterygota</taxon>
        <taxon>Neoptera</taxon>
        <taxon>Endopterygota</taxon>
        <taxon>Lepidoptera</taxon>
        <taxon>Glossata</taxon>
        <taxon>Ditrysia</taxon>
        <taxon>Noctuoidea</taxon>
        <taxon>Noctuidae</taxon>
        <taxon>Plusiinae</taxon>
        <taxon>Trichoplusia</taxon>
    </lineage>
</organism>
<dbReference type="InterPro" id="IPR041588">
    <property type="entry name" value="Integrase_H2C2"/>
</dbReference>
<dbReference type="InParanoid" id="A0A7E5WVU6"/>
<proteinExistence type="predicted"/>
<gene>
    <name evidence="3" type="primary">LOC113505987</name>
</gene>
<dbReference type="GO" id="GO:0003676">
    <property type="term" value="F:nucleic acid binding"/>
    <property type="evidence" value="ECO:0007669"/>
    <property type="project" value="InterPro"/>
</dbReference>
<accession>A0A7E5WVU6</accession>
<reference evidence="3" key="1">
    <citation type="submission" date="2025-08" db="UniProtKB">
        <authorList>
            <consortium name="RefSeq"/>
        </authorList>
    </citation>
    <scope>IDENTIFICATION</scope>
</reference>
<evidence type="ECO:0000259" key="1">
    <source>
        <dbReference type="PROSITE" id="PS50994"/>
    </source>
</evidence>
<dbReference type="InterPro" id="IPR036397">
    <property type="entry name" value="RNaseH_sf"/>
</dbReference>
<dbReference type="AlphaFoldDB" id="A0A7E5WVU6"/>
<dbReference type="GeneID" id="113505987"/>
<dbReference type="KEGG" id="tnl:113505987"/>
<dbReference type="GO" id="GO:0015074">
    <property type="term" value="P:DNA integration"/>
    <property type="evidence" value="ECO:0007669"/>
    <property type="project" value="InterPro"/>
</dbReference>
<dbReference type="Gene3D" id="3.30.420.10">
    <property type="entry name" value="Ribonuclease H-like superfamily/Ribonuclease H"/>
    <property type="match status" value="1"/>
</dbReference>
<dbReference type="Pfam" id="PF17921">
    <property type="entry name" value="Integrase_H2C2"/>
    <property type="match status" value="1"/>
</dbReference>
<evidence type="ECO:0000313" key="2">
    <source>
        <dbReference type="Proteomes" id="UP000322000"/>
    </source>
</evidence>
<dbReference type="InterPro" id="IPR001584">
    <property type="entry name" value="Integrase_cat-core"/>
</dbReference>
<dbReference type="Proteomes" id="UP000322000">
    <property type="component" value="Chromosome 28"/>
</dbReference>
<dbReference type="Gene3D" id="1.10.340.70">
    <property type="match status" value="1"/>
</dbReference>
<dbReference type="RefSeq" id="XP_026744654.1">
    <property type="nucleotide sequence ID" value="XM_026888853.1"/>
</dbReference>
<dbReference type="InterPro" id="IPR012337">
    <property type="entry name" value="RNaseH-like_sf"/>
</dbReference>
<dbReference type="InterPro" id="IPR040676">
    <property type="entry name" value="DUF5641"/>
</dbReference>
<dbReference type="PANTHER" id="PTHR47331">
    <property type="entry name" value="PHD-TYPE DOMAIN-CONTAINING PROTEIN"/>
    <property type="match status" value="1"/>
</dbReference>
<dbReference type="SUPFAM" id="SSF53098">
    <property type="entry name" value="Ribonuclease H-like"/>
    <property type="match status" value="1"/>
</dbReference>